<sequence>MGRCLLKQILQRVVGMNPFGKSKVDTLKHWSNLVDTDARPVALLALEVLSVPLSGAQWKEFFRRLD</sequence>
<protein>
    <submittedName>
        <fullName evidence="2">Uncharacterized protein</fullName>
    </submittedName>
</protein>
<accession>A0A915DQU9</accession>
<dbReference type="AlphaFoldDB" id="A0A915DQU9"/>
<dbReference type="Proteomes" id="UP000887574">
    <property type="component" value="Unplaced"/>
</dbReference>
<proteinExistence type="predicted"/>
<evidence type="ECO:0000313" key="2">
    <source>
        <dbReference type="WBParaSite" id="jg22566"/>
    </source>
</evidence>
<evidence type="ECO:0000313" key="1">
    <source>
        <dbReference type="Proteomes" id="UP000887574"/>
    </source>
</evidence>
<name>A0A915DQU9_9BILA</name>
<keyword evidence="1" id="KW-1185">Reference proteome</keyword>
<reference evidence="2" key="1">
    <citation type="submission" date="2022-11" db="UniProtKB">
        <authorList>
            <consortium name="WormBaseParasite"/>
        </authorList>
    </citation>
    <scope>IDENTIFICATION</scope>
</reference>
<organism evidence="1 2">
    <name type="scientific">Ditylenchus dipsaci</name>
    <dbReference type="NCBI Taxonomy" id="166011"/>
    <lineage>
        <taxon>Eukaryota</taxon>
        <taxon>Metazoa</taxon>
        <taxon>Ecdysozoa</taxon>
        <taxon>Nematoda</taxon>
        <taxon>Chromadorea</taxon>
        <taxon>Rhabditida</taxon>
        <taxon>Tylenchina</taxon>
        <taxon>Tylenchomorpha</taxon>
        <taxon>Sphaerularioidea</taxon>
        <taxon>Anguinidae</taxon>
        <taxon>Anguininae</taxon>
        <taxon>Ditylenchus</taxon>
    </lineage>
</organism>
<dbReference type="WBParaSite" id="jg22566">
    <property type="protein sequence ID" value="jg22566"/>
    <property type="gene ID" value="jg22566"/>
</dbReference>